<dbReference type="EMBL" id="BARU01024721">
    <property type="protein sequence ID" value="GAH52560.1"/>
    <property type="molecule type" value="Genomic_DNA"/>
</dbReference>
<comment type="caution">
    <text evidence="1">The sequence shown here is derived from an EMBL/GenBank/DDBJ whole genome shotgun (WGS) entry which is preliminary data.</text>
</comment>
<reference evidence="1" key="1">
    <citation type="journal article" date="2014" name="Front. Microbiol.">
        <title>High frequency of phylogenetically diverse reductive dehalogenase-homologous genes in deep subseafloor sedimentary metagenomes.</title>
        <authorList>
            <person name="Kawai M."/>
            <person name="Futagami T."/>
            <person name="Toyoda A."/>
            <person name="Takaki Y."/>
            <person name="Nishi S."/>
            <person name="Hori S."/>
            <person name="Arai W."/>
            <person name="Tsubouchi T."/>
            <person name="Morono Y."/>
            <person name="Uchiyama I."/>
            <person name="Ito T."/>
            <person name="Fujiyama A."/>
            <person name="Inagaki F."/>
            <person name="Takami H."/>
        </authorList>
    </citation>
    <scope>NUCLEOTIDE SEQUENCE</scope>
    <source>
        <strain evidence="1">Expedition CK06-06</strain>
    </source>
</reference>
<name>X1H678_9ZZZZ</name>
<evidence type="ECO:0000313" key="1">
    <source>
        <dbReference type="EMBL" id="GAH52560.1"/>
    </source>
</evidence>
<proteinExistence type="predicted"/>
<gene>
    <name evidence="1" type="ORF">S03H2_39933</name>
</gene>
<organism evidence="1">
    <name type="scientific">marine sediment metagenome</name>
    <dbReference type="NCBI Taxonomy" id="412755"/>
    <lineage>
        <taxon>unclassified sequences</taxon>
        <taxon>metagenomes</taxon>
        <taxon>ecological metagenomes</taxon>
    </lineage>
</organism>
<dbReference type="AlphaFoldDB" id="X1H678"/>
<sequence>MSKNLEELKELNENDYKGLRLQDVVMYYVIPVLEGFEKRLKKIEAELGIYTEEEIKKLKVGGTDPD</sequence>
<accession>X1H678</accession>
<protein>
    <submittedName>
        <fullName evidence="1">Uncharacterized protein</fullName>
    </submittedName>
</protein>